<protein>
    <recommendedName>
        <fullName evidence="6">Late embryogenesis abundant protein LEA-2 subgroup domain-containing protein</fullName>
    </recommendedName>
</protein>
<evidence type="ECO:0000256" key="2">
    <source>
        <dbReference type="ARBA" id="ARBA00023136"/>
    </source>
</evidence>
<keyword evidence="5" id="KW-1185">Reference proteome</keyword>
<organism evidence="4 5">
    <name type="scientific">Miscanthus lutarioriparius</name>
    <dbReference type="NCBI Taxonomy" id="422564"/>
    <lineage>
        <taxon>Eukaryota</taxon>
        <taxon>Viridiplantae</taxon>
        <taxon>Streptophyta</taxon>
        <taxon>Embryophyta</taxon>
        <taxon>Tracheophyta</taxon>
        <taxon>Spermatophyta</taxon>
        <taxon>Magnoliopsida</taxon>
        <taxon>Liliopsida</taxon>
        <taxon>Poales</taxon>
        <taxon>Poaceae</taxon>
        <taxon>PACMAD clade</taxon>
        <taxon>Panicoideae</taxon>
        <taxon>Andropogonodae</taxon>
        <taxon>Andropogoneae</taxon>
        <taxon>Saccharinae</taxon>
        <taxon>Miscanthus</taxon>
    </lineage>
</organism>
<dbReference type="GO" id="GO:0009506">
    <property type="term" value="C:plasmodesma"/>
    <property type="evidence" value="ECO:0007669"/>
    <property type="project" value="TreeGrafter"/>
</dbReference>
<reference evidence="4" key="1">
    <citation type="submission" date="2020-10" db="EMBL/GenBank/DDBJ databases">
        <authorList>
            <person name="Han B."/>
            <person name="Lu T."/>
            <person name="Zhao Q."/>
            <person name="Huang X."/>
            <person name="Zhao Y."/>
        </authorList>
    </citation>
    <scope>NUCLEOTIDE SEQUENCE</scope>
</reference>
<dbReference type="Proteomes" id="UP000604825">
    <property type="component" value="Unassembled WGS sequence"/>
</dbReference>
<dbReference type="PANTHER" id="PTHR31415:SF54">
    <property type="entry name" value="HARPIN-INDUCED PROTEIN 1 CONTAINING PROTEIN"/>
    <property type="match status" value="1"/>
</dbReference>
<keyword evidence="3" id="KW-0812">Transmembrane</keyword>
<sequence>MRDGRDYWRRFACVVCIGVATIAAVAVTVVLVLAYGRAAQPPSFDVSDASLTHFTLSTSANGPTNISYNLTLTVTVRNPNWAMGATFRSLEVDYLFDGQRFGRVAVVAAPGSVVLLAGDTTVFPVAAGAGGERVMNLMNGNGSVVAYRNQSMAGAFDVLVGFCGQVTFKPHALWCRLEVSCPLKLKLPARDADDGAAAVDDKNATACRVLSPQSGC</sequence>
<keyword evidence="2 3" id="KW-0472">Membrane</keyword>
<evidence type="ECO:0000256" key="1">
    <source>
        <dbReference type="ARBA" id="ARBA00004370"/>
    </source>
</evidence>
<dbReference type="AlphaFoldDB" id="A0A811MP93"/>
<feature type="transmembrane region" description="Helical" evidence="3">
    <location>
        <begin position="12"/>
        <end position="35"/>
    </location>
</feature>
<dbReference type="PANTHER" id="PTHR31415">
    <property type="entry name" value="OS05G0367900 PROTEIN"/>
    <property type="match status" value="1"/>
</dbReference>
<dbReference type="GO" id="GO:0098542">
    <property type="term" value="P:defense response to other organism"/>
    <property type="evidence" value="ECO:0007669"/>
    <property type="project" value="InterPro"/>
</dbReference>
<keyword evidence="3" id="KW-1133">Transmembrane helix</keyword>
<evidence type="ECO:0000313" key="4">
    <source>
        <dbReference type="EMBL" id="CAD6207534.1"/>
    </source>
</evidence>
<gene>
    <name evidence="4" type="ORF">NCGR_LOCUS5061</name>
</gene>
<evidence type="ECO:0000313" key="5">
    <source>
        <dbReference type="Proteomes" id="UP000604825"/>
    </source>
</evidence>
<comment type="subcellular location">
    <subcellularLocation>
        <location evidence="1">Membrane</location>
    </subcellularLocation>
</comment>
<dbReference type="InterPro" id="IPR044839">
    <property type="entry name" value="NDR1-like"/>
</dbReference>
<comment type="caution">
    <text evidence="4">The sequence shown here is derived from an EMBL/GenBank/DDBJ whole genome shotgun (WGS) entry which is preliminary data.</text>
</comment>
<dbReference type="GO" id="GO:0005886">
    <property type="term" value="C:plasma membrane"/>
    <property type="evidence" value="ECO:0007669"/>
    <property type="project" value="TreeGrafter"/>
</dbReference>
<evidence type="ECO:0008006" key="6">
    <source>
        <dbReference type="Google" id="ProtNLM"/>
    </source>
</evidence>
<accession>A0A811MP93</accession>
<name>A0A811MP93_9POAL</name>
<dbReference type="OrthoDB" id="1889094at2759"/>
<proteinExistence type="predicted"/>
<dbReference type="EMBL" id="CAJGYO010000001">
    <property type="protein sequence ID" value="CAD6207534.1"/>
    <property type="molecule type" value="Genomic_DNA"/>
</dbReference>
<evidence type="ECO:0000256" key="3">
    <source>
        <dbReference type="SAM" id="Phobius"/>
    </source>
</evidence>